<evidence type="ECO:0000313" key="7">
    <source>
        <dbReference type="Proteomes" id="UP000440304"/>
    </source>
</evidence>
<dbReference type="InterPro" id="IPR012340">
    <property type="entry name" value="NA-bd_OB-fold"/>
</dbReference>
<evidence type="ECO:0000256" key="1">
    <source>
        <dbReference type="ARBA" id="ARBA00005417"/>
    </source>
</evidence>
<keyword evidence="4 6" id="KW-0067">ATP-binding</keyword>
<dbReference type="Gene3D" id="3.40.50.300">
    <property type="entry name" value="P-loop containing nucleotide triphosphate hydrolases"/>
    <property type="match status" value="1"/>
</dbReference>
<evidence type="ECO:0000256" key="3">
    <source>
        <dbReference type="ARBA" id="ARBA00022741"/>
    </source>
</evidence>
<dbReference type="PANTHER" id="PTHR42781:SF4">
    <property type="entry name" value="SPERMIDINE_PUTRESCINE IMPORT ATP-BINDING PROTEIN POTA"/>
    <property type="match status" value="1"/>
</dbReference>
<dbReference type="SUPFAM" id="SSF52540">
    <property type="entry name" value="P-loop containing nucleoside triphosphate hydrolases"/>
    <property type="match status" value="1"/>
</dbReference>
<gene>
    <name evidence="6" type="ORF">GR156_08715</name>
</gene>
<dbReference type="Pfam" id="PF00005">
    <property type="entry name" value="ABC_tran"/>
    <property type="match status" value="1"/>
</dbReference>
<keyword evidence="2" id="KW-0813">Transport</keyword>
<dbReference type="GO" id="GO:0005524">
    <property type="term" value="F:ATP binding"/>
    <property type="evidence" value="ECO:0007669"/>
    <property type="project" value="UniProtKB-KW"/>
</dbReference>
<dbReference type="SUPFAM" id="SSF50331">
    <property type="entry name" value="MOP-like"/>
    <property type="match status" value="1"/>
</dbReference>
<keyword evidence="3" id="KW-0547">Nucleotide-binding</keyword>
<dbReference type="Proteomes" id="UP000440304">
    <property type="component" value="Unassembled WGS sequence"/>
</dbReference>
<dbReference type="InterPro" id="IPR027417">
    <property type="entry name" value="P-loop_NTPase"/>
</dbReference>
<dbReference type="GO" id="GO:0022857">
    <property type="term" value="F:transmembrane transporter activity"/>
    <property type="evidence" value="ECO:0007669"/>
    <property type="project" value="InterPro"/>
</dbReference>
<dbReference type="OrthoDB" id="9802264at2"/>
<proteinExistence type="inferred from homology"/>
<dbReference type="Pfam" id="PF08402">
    <property type="entry name" value="TOBE_2"/>
    <property type="match status" value="1"/>
</dbReference>
<dbReference type="FunFam" id="3.40.50.300:FF:000133">
    <property type="entry name" value="Spermidine/putrescine import ATP-binding protein PotA"/>
    <property type="match status" value="1"/>
</dbReference>
<accession>A0A6N8TGW4</accession>
<dbReference type="GO" id="GO:0015847">
    <property type="term" value="P:putrescine transport"/>
    <property type="evidence" value="ECO:0007669"/>
    <property type="project" value="UniProtKB-ARBA"/>
</dbReference>
<comment type="caution">
    <text evidence="6">The sequence shown here is derived from an EMBL/GenBank/DDBJ whole genome shotgun (WGS) entry which is preliminary data.</text>
</comment>
<evidence type="ECO:0000259" key="5">
    <source>
        <dbReference type="PROSITE" id="PS50893"/>
    </source>
</evidence>
<dbReference type="InterPro" id="IPR050093">
    <property type="entry name" value="ABC_SmlMolc_Importer"/>
</dbReference>
<evidence type="ECO:0000256" key="2">
    <source>
        <dbReference type="ARBA" id="ARBA00022448"/>
    </source>
</evidence>
<dbReference type="Gene3D" id="2.40.50.140">
    <property type="entry name" value="Nucleic acid-binding proteins"/>
    <property type="match status" value="1"/>
</dbReference>
<dbReference type="PROSITE" id="PS50893">
    <property type="entry name" value="ABC_TRANSPORTER_2"/>
    <property type="match status" value="1"/>
</dbReference>
<sequence length="361" mass="38566">MTADVSIKNATKEFGAFRALDDVSLDIAAGEFIVLLGPSGCGKTTLLSILGGFIEPTSGTVAIGGRDMTYVSPAKRPTTTMFQDYALFPHMCLRDNVGFGLRMRGMGKAERYEKAFSYLDLVGLKASSAKKPHELSGGQRQRVALARALAVDPDVLLLDEPLGALDLKLRRQMQDELKAIQKRVGTTFVHVTHDQEEAMAIADRIVVMNKGRIEDVGTPASIYMRPRSLFSAGFMGEANFLPAKVIRTAASEAEVETALGRAMLPASTFVSGFPLTGSAVTLCIRPEHFRSANADVPTVSLGHGRITGSAFFGTHHRCHVAAGGTALTAHLPQTETPEVGAELDLRLKADSIVVLQDGAGV</sequence>
<dbReference type="PANTHER" id="PTHR42781">
    <property type="entry name" value="SPERMIDINE/PUTRESCINE IMPORT ATP-BINDING PROTEIN POTA"/>
    <property type="match status" value="1"/>
</dbReference>
<dbReference type="GO" id="GO:0016887">
    <property type="term" value="F:ATP hydrolysis activity"/>
    <property type="evidence" value="ECO:0007669"/>
    <property type="project" value="InterPro"/>
</dbReference>
<evidence type="ECO:0000313" key="6">
    <source>
        <dbReference type="EMBL" id="MXO00380.1"/>
    </source>
</evidence>
<dbReference type="InterPro" id="IPR017871">
    <property type="entry name" value="ABC_transporter-like_CS"/>
</dbReference>
<dbReference type="AlphaFoldDB" id="A0A6N8TGW4"/>
<comment type="similarity">
    <text evidence="1">Belongs to the ABC transporter superfamily.</text>
</comment>
<dbReference type="PROSITE" id="PS00211">
    <property type="entry name" value="ABC_TRANSPORTER_1"/>
    <property type="match status" value="1"/>
</dbReference>
<dbReference type="GO" id="GO:0043190">
    <property type="term" value="C:ATP-binding cassette (ABC) transporter complex"/>
    <property type="evidence" value="ECO:0007669"/>
    <property type="project" value="InterPro"/>
</dbReference>
<evidence type="ECO:0000256" key="4">
    <source>
        <dbReference type="ARBA" id="ARBA00022840"/>
    </source>
</evidence>
<dbReference type="InterPro" id="IPR008995">
    <property type="entry name" value="Mo/tungstate-bd_C_term_dom"/>
</dbReference>
<dbReference type="SMART" id="SM00382">
    <property type="entry name" value="AAA"/>
    <property type="match status" value="1"/>
</dbReference>
<dbReference type="InterPro" id="IPR003593">
    <property type="entry name" value="AAA+_ATPase"/>
</dbReference>
<feature type="domain" description="ABC transporter" evidence="5">
    <location>
        <begin position="5"/>
        <end position="235"/>
    </location>
</feature>
<reference evidence="6 7" key="1">
    <citation type="submission" date="2019-12" db="EMBL/GenBank/DDBJ databases">
        <title>Shinella granuli gen. nov., sp. nov., and proposal of the reclassification of Zoogloea ramigera ATCC 19623 as Shinella zoogloeoides sp. nov.</title>
        <authorList>
            <person name="Gao J."/>
        </authorList>
    </citation>
    <scope>NUCLEOTIDE SEQUENCE [LARGE SCALE GENOMIC DNA]</scope>
    <source>
        <strain evidence="6 7">DSM 287</strain>
    </source>
</reference>
<dbReference type="InterPro" id="IPR003439">
    <property type="entry name" value="ABC_transporter-like_ATP-bd"/>
</dbReference>
<dbReference type="InterPro" id="IPR013611">
    <property type="entry name" value="Transp-assoc_OB_typ2"/>
</dbReference>
<protein>
    <submittedName>
        <fullName evidence="6">ATP-binding cassette domain-containing protein</fullName>
    </submittedName>
</protein>
<name>A0A6N8TGW4_SHIZO</name>
<dbReference type="Gene3D" id="2.40.50.100">
    <property type="match status" value="1"/>
</dbReference>
<dbReference type="EMBL" id="WUML01000005">
    <property type="protein sequence ID" value="MXO00380.1"/>
    <property type="molecule type" value="Genomic_DNA"/>
</dbReference>
<organism evidence="6 7">
    <name type="scientific">Shinella zoogloeoides</name>
    <name type="common">Crabtreella saccharophila</name>
    <dbReference type="NCBI Taxonomy" id="352475"/>
    <lineage>
        <taxon>Bacteria</taxon>
        <taxon>Pseudomonadati</taxon>
        <taxon>Pseudomonadota</taxon>
        <taxon>Alphaproteobacteria</taxon>
        <taxon>Hyphomicrobiales</taxon>
        <taxon>Rhizobiaceae</taxon>
        <taxon>Shinella</taxon>
    </lineage>
</organism>